<dbReference type="EMBL" id="QXFW01008832">
    <property type="protein sequence ID" value="KAE8954807.1"/>
    <property type="molecule type" value="Genomic_DNA"/>
</dbReference>
<accession>A0A6A3GEC8</accession>
<sequence length="25" mass="2911">EMVEELAWNEALEEEKTGFDRVNTA</sequence>
<evidence type="ECO:0000313" key="1">
    <source>
        <dbReference type="EMBL" id="KAE8954807.1"/>
    </source>
</evidence>
<protein>
    <submittedName>
        <fullName evidence="1">Uncharacterized protein</fullName>
    </submittedName>
</protein>
<organism evidence="1 2">
    <name type="scientific">Phytophthora fragariae</name>
    <dbReference type="NCBI Taxonomy" id="53985"/>
    <lineage>
        <taxon>Eukaryota</taxon>
        <taxon>Sar</taxon>
        <taxon>Stramenopiles</taxon>
        <taxon>Oomycota</taxon>
        <taxon>Peronosporomycetes</taxon>
        <taxon>Peronosporales</taxon>
        <taxon>Peronosporaceae</taxon>
        <taxon>Phytophthora</taxon>
    </lineage>
</organism>
<evidence type="ECO:0000313" key="2">
    <source>
        <dbReference type="Proteomes" id="UP000460718"/>
    </source>
</evidence>
<proteinExistence type="predicted"/>
<name>A0A6A3GEC8_9STRA</name>
<feature type="non-terminal residue" evidence="1">
    <location>
        <position position="1"/>
    </location>
</feature>
<reference evidence="1 2" key="1">
    <citation type="submission" date="2018-09" db="EMBL/GenBank/DDBJ databases">
        <title>Genomic investigation of the strawberry pathogen Phytophthora fragariae indicates pathogenicity is determined by transcriptional variation in three key races.</title>
        <authorList>
            <person name="Adams T.M."/>
            <person name="Armitage A.D."/>
            <person name="Sobczyk M.K."/>
            <person name="Bates H.J."/>
            <person name="Dunwell J.M."/>
            <person name="Nellist C.F."/>
            <person name="Harrison R.J."/>
        </authorList>
    </citation>
    <scope>NUCLEOTIDE SEQUENCE [LARGE SCALE GENOMIC DNA]</scope>
    <source>
        <strain evidence="1 2">SCRP245</strain>
    </source>
</reference>
<dbReference type="AlphaFoldDB" id="A0A6A3GEC8"/>
<comment type="caution">
    <text evidence="1">The sequence shown here is derived from an EMBL/GenBank/DDBJ whole genome shotgun (WGS) entry which is preliminary data.</text>
</comment>
<gene>
    <name evidence="1" type="ORF">PF011_g31981</name>
</gene>
<dbReference type="Proteomes" id="UP000460718">
    <property type="component" value="Unassembled WGS sequence"/>
</dbReference>